<dbReference type="InterPro" id="IPR027417">
    <property type="entry name" value="P-loop_NTPase"/>
</dbReference>
<dbReference type="STRING" id="1348612.A0A397HCP3"/>
<dbReference type="PANTHER" id="PTHR34825:SF1">
    <property type="entry name" value="AAA-ATPASE-LIKE DOMAIN-CONTAINING PROTEIN"/>
    <property type="match status" value="1"/>
</dbReference>
<feature type="domain" description="AAA-ATPase-like" evidence="1">
    <location>
        <begin position="32"/>
        <end position="258"/>
    </location>
</feature>
<comment type="caution">
    <text evidence="2">The sequence shown here is derived from an EMBL/GenBank/DDBJ whole genome shotgun (WGS) entry which is preliminary data.</text>
</comment>
<dbReference type="InterPro" id="IPR018631">
    <property type="entry name" value="AAA-ATPase-like_dom"/>
</dbReference>
<dbReference type="PANTHER" id="PTHR34825">
    <property type="entry name" value="CONSERVED PROTEIN, WITH A WEAK D-GALACTARATE DEHYDRATASE/ALTRONATE HYDROLASE DOMAIN"/>
    <property type="match status" value="1"/>
</dbReference>
<dbReference type="SUPFAM" id="SSF52540">
    <property type="entry name" value="P-loop containing nucleoside triphosphate hydrolases"/>
    <property type="match status" value="1"/>
</dbReference>
<dbReference type="OrthoDB" id="5584915at2759"/>
<sequence>MLQKAVMLGSEFEPYTDTRNNASVVFGASVAVGKDNFGTIISNRLTFVDKSMLVKEFIESSDSVSLILRPRRFGKSTNLSMLKHFFKIPYSREENDISRKLFEKLKISSEKEIMQNHFAQYPVIHISLKDLNAKTWNGMLGKLRMLVSRVYREHRYLINNLYSDEQTMYRRIIEKTSDESELSFALQELSMHLQQHYKKQCIVLIDEYDSPMENAYNEGYYKEANYFFKDMFSSLLKSNDENVAKAMLVGVLRIAKSGFLSGLNNLKVCPLHKESLSPLYLDKFGFTSDEVELLLSLCKNLQIDDVRKWYDGYIAGGTIHLYNPWSIINLLSDGILNTYWTDTGSTQTLKNLLWKASSSFKESVEKLLKGEHVANIEIQDDLRYLDLDQFEDSAIWTLLYYAGYLTMDSEKKLGIPNEEIRSEWHKWVINVPFFTKKKTITSMLNNLLQGNLDSFSKEFENMIVDTLSYYDIVTSSGKNAEYVYHVFCLGMFANARDQGYIVRSNRETGYGRYDVKIVPKPGVNETAIIIEFKVRDKKSLHDTAQEGLLQIEEKQYRVGLEENVKKLLEIGIAFEGKKACVLGHLLHRTDEGTWNKDLISD</sequence>
<dbReference type="Pfam" id="PF09820">
    <property type="entry name" value="AAA-ATPase_like"/>
    <property type="match status" value="1"/>
</dbReference>
<reference evidence="2 3" key="1">
    <citation type="submission" date="2018-08" db="EMBL/GenBank/DDBJ databases">
        <title>Genome and evolution of the arbuscular mycorrhizal fungus Diversispora epigaea (formerly Glomus versiforme) and its bacterial endosymbionts.</title>
        <authorList>
            <person name="Sun X."/>
            <person name="Fei Z."/>
            <person name="Harrison M."/>
        </authorList>
    </citation>
    <scope>NUCLEOTIDE SEQUENCE [LARGE SCALE GENOMIC DNA]</scope>
    <source>
        <strain evidence="2 3">IT104</strain>
    </source>
</reference>
<evidence type="ECO:0000313" key="3">
    <source>
        <dbReference type="Proteomes" id="UP000266861"/>
    </source>
</evidence>
<organism evidence="2 3">
    <name type="scientific">Diversispora epigaea</name>
    <dbReference type="NCBI Taxonomy" id="1348612"/>
    <lineage>
        <taxon>Eukaryota</taxon>
        <taxon>Fungi</taxon>
        <taxon>Fungi incertae sedis</taxon>
        <taxon>Mucoromycota</taxon>
        <taxon>Glomeromycotina</taxon>
        <taxon>Glomeromycetes</taxon>
        <taxon>Diversisporales</taxon>
        <taxon>Diversisporaceae</taxon>
        <taxon>Diversispora</taxon>
    </lineage>
</organism>
<proteinExistence type="predicted"/>
<protein>
    <recommendedName>
        <fullName evidence="1">AAA-ATPase-like domain-containing protein</fullName>
    </recommendedName>
</protein>
<keyword evidence="3" id="KW-1185">Reference proteome</keyword>
<evidence type="ECO:0000259" key="1">
    <source>
        <dbReference type="Pfam" id="PF09820"/>
    </source>
</evidence>
<name>A0A397HCP3_9GLOM</name>
<dbReference type="EMBL" id="PQFF01000338">
    <property type="protein sequence ID" value="RHZ58210.1"/>
    <property type="molecule type" value="Genomic_DNA"/>
</dbReference>
<evidence type="ECO:0000313" key="2">
    <source>
        <dbReference type="EMBL" id="RHZ58210.1"/>
    </source>
</evidence>
<dbReference type="AlphaFoldDB" id="A0A397HCP3"/>
<dbReference type="InterPro" id="IPR012547">
    <property type="entry name" value="PDDEXK_9"/>
</dbReference>
<gene>
    <name evidence="2" type="ORF">Glove_375g59</name>
</gene>
<accession>A0A397HCP3</accession>
<dbReference type="Proteomes" id="UP000266861">
    <property type="component" value="Unassembled WGS sequence"/>
</dbReference>
<dbReference type="Pfam" id="PF08011">
    <property type="entry name" value="PDDEXK_9"/>
    <property type="match status" value="1"/>
</dbReference>